<organism evidence="1">
    <name type="scientific">Zea mays</name>
    <name type="common">Maize</name>
    <dbReference type="NCBI Taxonomy" id="4577"/>
    <lineage>
        <taxon>Eukaryota</taxon>
        <taxon>Viridiplantae</taxon>
        <taxon>Streptophyta</taxon>
        <taxon>Embryophyta</taxon>
        <taxon>Tracheophyta</taxon>
        <taxon>Spermatophyta</taxon>
        <taxon>Magnoliopsida</taxon>
        <taxon>Liliopsida</taxon>
        <taxon>Poales</taxon>
        <taxon>Poaceae</taxon>
        <taxon>PACMAD clade</taxon>
        <taxon>Panicoideae</taxon>
        <taxon>Andropogonodae</taxon>
        <taxon>Andropogoneae</taxon>
        <taxon>Tripsacinae</taxon>
        <taxon>Zea</taxon>
    </lineage>
</organism>
<dbReference type="AlphaFoldDB" id="C4IYP7"/>
<evidence type="ECO:0000313" key="1">
    <source>
        <dbReference type="EMBL" id="ACR34047.1"/>
    </source>
</evidence>
<protein>
    <submittedName>
        <fullName evidence="1">Uncharacterized protein</fullName>
    </submittedName>
</protein>
<proteinExistence type="evidence at transcript level"/>
<accession>C4IYP7</accession>
<reference evidence="1" key="1">
    <citation type="journal article" date="2009" name="PLoS Genet.">
        <title>Sequencing, mapping, and analysis of 27,455 maize full-length cDNAs.</title>
        <authorList>
            <person name="Soderlund C."/>
            <person name="Descour A."/>
            <person name="Kudrna D."/>
            <person name="Bomhoff M."/>
            <person name="Boyd L."/>
            <person name="Currie J."/>
            <person name="Angelova A."/>
            <person name="Collura K."/>
            <person name="Wissotski M."/>
            <person name="Ashley E."/>
            <person name="Morrow D."/>
            <person name="Fernandes J."/>
            <person name="Walbot V."/>
            <person name="Yu Y."/>
        </authorList>
    </citation>
    <scope>NUCLEOTIDE SEQUENCE</scope>
    <source>
        <strain evidence="1">B73</strain>
    </source>
</reference>
<name>C4IYP7_MAIZE</name>
<dbReference type="EMBL" id="BT083694">
    <property type="protein sequence ID" value="ACR34047.1"/>
    <property type="molecule type" value="mRNA"/>
</dbReference>
<sequence length="85" mass="9432">MHGSFKLDKLANSPAPPDTRTCMRLETTTRCSIDLVGTVLSEKCIAAAIRPLFTLRTATTLMCCGRTRSRPSSRRPWQVGVSFFL</sequence>